<keyword evidence="6" id="KW-1185">Reference proteome</keyword>
<feature type="domain" description="Sushi" evidence="4">
    <location>
        <begin position="8"/>
        <end position="69"/>
    </location>
</feature>
<dbReference type="Proteomes" id="UP001174909">
    <property type="component" value="Unassembled WGS sequence"/>
</dbReference>
<dbReference type="InterPro" id="IPR035976">
    <property type="entry name" value="Sushi/SCR/CCP_sf"/>
</dbReference>
<dbReference type="Gene3D" id="2.10.70.10">
    <property type="entry name" value="Complement Module, domain 1"/>
    <property type="match status" value="1"/>
</dbReference>
<feature type="transmembrane region" description="Helical" evidence="3">
    <location>
        <begin position="99"/>
        <end position="122"/>
    </location>
</feature>
<keyword evidence="3" id="KW-1133">Transmembrane helix</keyword>
<dbReference type="PROSITE" id="PS50923">
    <property type="entry name" value="SUSHI"/>
    <property type="match status" value="1"/>
</dbReference>
<evidence type="ECO:0000259" key="4">
    <source>
        <dbReference type="PROSITE" id="PS50923"/>
    </source>
</evidence>
<protein>
    <recommendedName>
        <fullName evidence="4">Sushi domain-containing protein</fullName>
    </recommendedName>
</protein>
<evidence type="ECO:0000256" key="3">
    <source>
        <dbReference type="SAM" id="Phobius"/>
    </source>
</evidence>
<evidence type="ECO:0000256" key="1">
    <source>
        <dbReference type="ARBA" id="ARBA00023157"/>
    </source>
</evidence>
<dbReference type="SUPFAM" id="SSF57535">
    <property type="entry name" value="Complement control module/SCR domain"/>
    <property type="match status" value="1"/>
</dbReference>
<name>A0AA35SIR5_GEOBA</name>
<comment type="caution">
    <text evidence="2">Lacks conserved residue(s) required for the propagation of feature annotation.</text>
</comment>
<dbReference type="AlphaFoldDB" id="A0AA35SIR5"/>
<keyword evidence="1" id="KW-1015">Disulfide bond</keyword>
<dbReference type="InterPro" id="IPR000436">
    <property type="entry name" value="Sushi_SCR_CCP_dom"/>
</dbReference>
<keyword evidence="2" id="KW-0768">Sushi</keyword>
<dbReference type="Pfam" id="PF00084">
    <property type="entry name" value="Sushi"/>
    <property type="match status" value="1"/>
</dbReference>
<reference evidence="5" key="1">
    <citation type="submission" date="2023-03" db="EMBL/GenBank/DDBJ databases">
        <authorList>
            <person name="Steffen K."/>
            <person name="Cardenas P."/>
        </authorList>
    </citation>
    <scope>NUCLEOTIDE SEQUENCE</scope>
</reference>
<keyword evidence="3" id="KW-0812">Transmembrane</keyword>
<comment type="caution">
    <text evidence="5">The sequence shown here is derived from an EMBL/GenBank/DDBJ whole genome shotgun (WGS) entry which is preliminary data.</text>
</comment>
<proteinExistence type="predicted"/>
<dbReference type="CDD" id="cd00033">
    <property type="entry name" value="CCP"/>
    <property type="match status" value="1"/>
</dbReference>
<evidence type="ECO:0000313" key="6">
    <source>
        <dbReference type="Proteomes" id="UP001174909"/>
    </source>
</evidence>
<dbReference type="SMART" id="SM00032">
    <property type="entry name" value="CCP"/>
    <property type="match status" value="1"/>
</dbReference>
<organism evidence="5 6">
    <name type="scientific">Geodia barretti</name>
    <name type="common">Barrett's horny sponge</name>
    <dbReference type="NCBI Taxonomy" id="519541"/>
    <lineage>
        <taxon>Eukaryota</taxon>
        <taxon>Metazoa</taxon>
        <taxon>Porifera</taxon>
        <taxon>Demospongiae</taxon>
        <taxon>Heteroscleromorpha</taxon>
        <taxon>Tetractinellida</taxon>
        <taxon>Astrophorina</taxon>
        <taxon>Geodiidae</taxon>
        <taxon>Geodia</taxon>
    </lineage>
</organism>
<evidence type="ECO:0000313" key="5">
    <source>
        <dbReference type="EMBL" id="CAI8030825.1"/>
    </source>
</evidence>
<keyword evidence="3" id="KW-0472">Membrane</keyword>
<accession>A0AA35SIR5</accession>
<gene>
    <name evidence="5" type="ORF">GBAR_LOCUS17482</name>
</gene>
<dbReference type="EMBL" id="CASHTH010002501">
    <property type="protein sequence ID" value="CAI8030825.1"/>
    <property type="molecule type" value="Genomic_DNA"/>
</dbReference>
<sequence length="168" mass="17575">MTTDITIPGCGPPSPPVNGSVGEWTSSRVGAQVTYSCDTHLVLVGETVATCSLPSLTWLPSSDDVMCLLPSTPSVSVTLPTMNEDGKKSSSADLSTAEAVATTGVVCVVCSFTAGLLLGVLLTQCHGHCHRKGKRGQTEIPPVYEDIPLEKTPPIELNTNEAYGHISH</sequence>
<evidence type="ECO:0000256" key="2">
    <source>
        <dbReference type="PROSITE-ProRule" id="PRU00302"/>
    </source>
</evidence>